<evidence type="ECO:0000256" key="3">
    <source>
        <dbReference type="ARBA" id="ARBA00022729"/>
    </source>
</evidence>
<proteinExistence type="inferred from homology"/>
<dbReference type="SUPFAM" id="SSF51695">
    <property type="entry name" value="PLC-like phosphodiesterases"/>
    <property type="match status" value="1"/>
</dbReference>
<comment type="caution">
    <text evidence="8">The sequence shown here is derived from an EMBL/GenBank/DDBJ whole genome shotgun (WGS) entry which is preliminary data.</text>
</comment>
<evidence type="ECO:0000313" key="9">
    <source>
        <dbReference type="Proteomes" id="UP000245618"/>
    </source>
</evidence>
<gene>
    <name evidence="8" type="ORF">DB891_14220</name>
</gene>
<dbReference type="GO" id="GO:0006071">
    <property type="term" value="P:glycerol metabolic process"/>
    <property type="evidence" value="ECO:0007669"/>
    <property type="project" value="UniProtKB-KW"/>
</dbReference>
<dbReference type="GO" id="GO:0008889">
    <property type="term" value="F:glycerophosphodiester phosphodiesterase activity"/>
    <property type="evidence" value="ECO:0007669"/>
    <property type="project" value="UniProtKB-EC"/>
</dbReference>
<dbReference type="OrthoDB" id="384721at2"/>
<evidence type="ECO:0000256" key="4">
    <source>
        <dbReference type="ARBA" id="ARBA00022798"/>
    </source>
</evidence>
<evidence type="ECO:0000313" key="8">
    <source>
        <dbReference type="EMBL" id="PWA07657.1"/>
    </source>
</evidence>
<sequence>MTSIHVLRSAIFLSGALLLLSCNKDDQNDPVEETNKYPTLTGVNPIVVAHRGASGYLPEHTIEGYTKAIEMGADFIEPDLVMTKDGQLVVRHEPMLSGTTNVADIPAFASKKSTKNIDGAMVTDWFVCDFTLAEIKQLKAKQALAERSQHYNNLYAIPTFAEVIALAKQKSAQTGRIIGIYPETKHPSFHEALNLKITDKLLEVLTAEGWNDASSPVYVQSFEVSNLQYLRSKSTVKIIQLLSCYDVTLNGDLIFTVPAGEIISDGKPYDWHLKGDARDYGFFRTQEGLDFVKTYANGIGPWKPFIISYKGTDANKDGKADDINADGKIDDSDKEALPPSTLISDAHKKGLQVHAYTFRNEGRRLLHNYYNNPILEYQAFYKLGLDGLFSDFTDMAVQAR</sequence>
<evidence type="ECO:0000256" key="2">
    <source>
        <dbReference type="ARBA" id="ARBA00012247"/>
    </source>
</evidence>
<dbReference type="Gene3D" id="3.20.20.190">
    <property type="entry name" value="Phosphatidylinositol (PI) phosphodiesterase"/>
    <property type="match status" value="1"/>
</dbReference>
<reference evidence="8 9" key="1">
    <citation type="submission" date="2018-04" db="EMBL/GenBank/DDBJ databases">
        <title>Flavobacterium sp. nov., isolated from glacier ice.</title>
        <authorList>
            <person name="Liu Q."/>
            <person name="Xin Y.-H."/>
        </authorList>
    </citation>
    <scope>NUCLEOTIDE SEQUENCE [LARGE SCALE GENOMIC DNA]</scope>
    <source>
        <strain evidence="8 9">LB2P30</strain>
    </source>
</reference>
<dbReference type="CDD" id="cd08602">
    <property type="entry name" value="GDPD_ScGlpQ1_like"/>
    <property type="match status" value="1"/>
</dbReference>
<dbReference type="EMBL" id="QCZH01000020">
    <property type="protein sequence ID" value="PWA07657.1"/>
    <property type="molecule type" value="Genomic_DNA"/>
</dbReference>
<protein>
    <recommendedName>
        <fullName evidence="2">glycerophosphodiester phosphodiesterase</fullName>
        <ecNumber evidence="2">3.1.4.46</ecNumber>
    </recommendedName>
</protein>
<dbReference type="PANTHER" id="PTHR43620:SF7">
    <property type="entry name" value="GLYCEROPHOSPHODIESTER PHOSPHODIESTERASE GDPD5-RELATED"/>
    <property type="match status" value="1"/>
</dbReference>
<keyword evidence="3" id="KW-0732">Signal</keyword>
<name>A0A2U1JR48_9FLAO</name>
<dbReference type="InterPro" id="IPR017946">
    <property type="entry name" value="PLC-like_Pdiesterase_TIM-brl"/>
</dbReference>
<dbReference type="PANTHER" id="PTHR43620">
    <property type="entry name" value="GLYCEROPHOSPHORYL DIESTER PHOSPHODIESTERASE"/>
    <property type="match status" value="1"/>
</dbReference>
<keyword evidence="4" id="KW-0319">Glycerol metabolism</keyword>
<dbReference type="InterPro" id="IPR030395">
    <property type="entry name" value="GP_PDE_dom"/>
</dbReference>
<keyword evidence="9" id="KW-1185">Reference proteome</keyword>
<dbReference type="PROSITE" id="PS51704">
    <property type="entry name" value="GP_PDE"/>
    <property type="match status" value="1"/>
</dbReference>
<dbReference type="RefSeq" id="WP_116764247.1">
    <property type="nucleotide sequence ID" value="NZ_QCZH01000020.1"/>
</dbReference>
<dbReference type="Pfam" id="PF03009">
    <property type="entry name" value="GDPD"/>
    <property type="match status" value="1"/>
</dbReference>
<dbReference type="AlphaFoldDB" id="A0A2U1JR48"/>
<evidence type="ECO:0000259" key="7">
    <source>
        <dbReference type="PROSITE" id="PS51704"/>
    </source>
</evidence>
<feature type="domain" description="GP-PDE" evidence="7">
    <location>
        <begin position="45"/>
        <end position="400"/>
    </location>
</feature>
<evidence type="ECO:0000256" key="1">
    <source>
        <dbReference type="ARBA" id="ARBA00007277"/>
    </source>
</evidence>
<comment type="catalytic activity">
    <reaction evidence="6">
        <text>a sn-glycero-3-phosphodiester + H2O = an alcohol + sn-glycerol 3-phosphate + H(+)</text>
        <dbReference type="Rhea" id="RHEA:12969"/>
        <dbReference type="ChEBI" id="CHEBI:15377"/>
        <dbReference type="ChEBI" id="CHEBI:15378"/>
        <dbReference type="ChEBI" id="CHEBI:30879"/>
        <dbReference type="ChEBI" id="CHEBI:57597"/>
        <dbReference type="ChEBI" id="CHEBI:83408"/>
        <dbReference type="EC" id="3.1.4.46"/>
    </reaction>
</comment>
<evidence type="ECO:0000256" key="5">
    <source>
        <dbReference type="ARBA" id="ARBA00022801"/>
    </source>
</evidence>
<comment type="similarity">
    <text evidence="1">Belongs to the glycerophosphoryl diester phosphodiesterase family.</text>
</comment>
<dbReference type="Proteomes" id="UP000245618">
    <property type="component" value="Unassembled WGS sequence"/>
</dbReference>
<dbReference type="EC" id="3.1.4.46" evidence="2"/>
<evidence type="ECO:0000256" key="6">
    <source>
        <dbReference type="ARBA" id="ARBA00047512"/>
    </source>
</evidence>
<keyword evidence="5" id="KW-0378">Hydrolase</keyword>
<organism evidence="8 9">
    <name type="scientific">Flavobacterium laiguense</name>
    <dbReference type="NCBI Taxonomy" id="2169409"/>
    <lineage>
        <taxon>Bacteria</taxon>
        <taxon>Pseudomonadati</taxon>
        <taxon>Bacteroidota</taxon>
        <taxon>Flavobacteriia</taxon>
        <taxon>Flavobacteriales</taxon>
        <taxon>Flavobacteriaceae</taxon>
        <taxon>Flavobacterium</taxon>
    </lineage>
</organism>
<dbReference type="GO" id="GO:0006629">
    <property type="term" value="P:lipid metabolic process"/>
    <property type="evidence" value="ECO:0007669"/>
    <property type="project" value="InterPro"/>
</dbReference>
<accession>A0A2U1JR48</accession>